<feature type="region of interest" description="Disordered" evidence="1">
    <location>
        <begin position="17"/>
        <end position="36"/>
    </location>
</feature>
<feature type="region of interest" description="Disordered" evidence="1">
    <location>
        <begin position="137"/>
        <end position="179"/>
    </location>
</feature>
<evidence type="ECO:0000313" key="2">
    <source>
        <dbReference type="EMBL" id="KAL0892426.1"/>
    </source>
</evidence>
<reference evidence="2 3" key="1">
    <citation type="submission" date="2024-06" db="EMBL/GenBank/DDBJ databases">
        <title>A chromosome-level genome assembly of beet webworm, Loxostege sticticalis.</title>
        <authorList>
            <person name="Zhang Y."/>
        </authorList>
    </citation>
    <scope>NUCLEOTIDE SEQUENCE [LARGE SCALE GENOMIC DNA]</scope>
    <source>
        <strain evidence="2">AQ026</strain>
        <tissue evidence="2">Whole body</tissue>
    </source>
</reference>
<proteinExistence type="predicted"/>
<sequence length="179" mass="19017">MDNKQNKYGVIEDLLDLTDSEDSSSSSNTGVFETHQPFVLELHDLVKDDPTAENPNPNPAPDAKAKKHRKKKGQPGANQNATSETASSSISESSVPPTGLDEHSREEFYDAHESYHGLAGTENQAVANPVAAVGLVQARSEHGATPKPTAEQTSLQTTAGSGSRKEPSTTVTKPTTNPQ</sequence>
<evidence type="ECO:0000313" key="3">
    <source>
        <dbReference type="Proteomes" id="UP001549920"/>
    </source>
</evidence>
<organism evidence="2 3">
    <name type="scientific">Loxostege sticticalis</name>
    <name type="common">Beet webworm moth</name>
    <dbReference type="NCBI Taxonomy" id="481309"/>
    <lineage>
        <taxon>Eukaryota</taxon>
        <taxon>Metazoa</taxon>
        <taxon>Ecdysozoa</taxon>
        <taxon>Arthropoda</taxon>
        <taxon>Hexapoda</taxon>
        <taxon>Insecta</taxon>
        <taxon>Pterygota</taxon>
        <taxon>Neoptera</taxon>
        <taxon>Endopterygota</taxon>
        <taxon>Lepidoptera</taxon>
        <taxon>Glossata</taxon>
        <taxon>Ditrysia</taxon>
        <taxon>Pyraloidea</taxon>
        <taxon>Crambidae</taxon>
        <taxon>Pyraustinae</taxon>
        <taxon>Loxostege</taxon>
    </lineage>
</organism>
<feature type="region of interest" description="Disordered" evidence="1">
    <location>
        <begin position="41"/>
        <end position="123"/>
    </location>
</feature>
<comment type="caution">
    <text evidence="2">The sequence shown here is derived from an EMBL/GenBank/DDBJ whole genome shotgun (WGS) entry which is preliminary data.</text>
</comment>
<feature type="compositionally biased region" description="Polar residues" evidence="1">
    <location>
        <begin position="150"/>
        <end position="161"/>
    </location>
</feature>
<accession>A0ABR3I821</accession>
<protein>
    <submittedName>
        <fullName evidence="2">Uncharacterized protein</fullName>
    </submittedName>
</protein>
<dbReference type="EMBL" id="JBEUOH010000007">
    <property type="protein sequence ID" value="KAL0892426.1"/>
    <property type="molecule type" value="Genomic_DNA"/>
</dbReference>
<feature type="compositionally biased region" description="Low complexity" evidence="1">
    <location>
        <begin position="81"/>
        <end position="94"/>
    </location>
</feature>
<feature type="compositionally biased region" description="Basic and acidic residues" evidence="1">
    <location>
        <begin position="41"/>
        <end position="50"/>
    </location>
</feature>
<evidence type="ECO:0000256" key="1">
    <source>
        <dbReference type="SAM" id="MobiDB-lite"/>
    </source>
</evidence>
<dbReference type="Proteomes" id="UP001549920">
    <property type="component" value="Unassembled WGS sequence"/>
</dbReference>
<gene>
    <name evidence="2" type="ORF">ABMA27_015539</name>
</gene>
<name>A0ABR3I821_LOXSC</name>
<keyword evidence="3" id="KW-1185">Reference proteome</keyword>
<feature type="compositionally biased region" description="Polar residues" evidence="1">
    <location>
        <begin position="168"/>
        <end position="179"/>
    </location>
</feature>
<feature type="compositionally biased region" description="Basic and acidic residues" evidence="1">
    <location>
        <begin position="100"/>
        <end position="115"/>
    </location>
</feature>